<dbReference type="EMBL" id="JAANNP010000002">
    <property type="protein sequence ID" value="NHC13418.1"/>
    <property type="molecule type" value="Genomic_DNA"/>
</dbReference>
<accession>A0ABX0GSD5</accession>
<keyword evidence="2" id="KW-1185">Reference proteome</keyword>
<dbReference type="SUPFAM" id="SSF52540">
    <property type="entry name" value="P-loop containing nucleoside triphosphate hydrolases"/>
    <property type="match status" value="1"/>
</dbReference>
<dbReference type="Gene3D" id="3.40.50.300">
    <property type="entry name" value="P-loop containing nucleotide triphosphate hydrolases"/>
    <property type="match status" value="1"/>
</dbReference>
<dbReference type="PANTHER" id="PTHR32309:SF31">
    <property type="entry name" value="CAPSULAR EXOPOLYSACCHARIDE FAMILY"/>
    <property type="match status" value="1"/>
</dbReference>
<comment type="caution">
    <text evidence="1">The sequence shown here is derived from an EMBL/GenBank/DDBJ whole genome shotgun (WGS) entry which is preliminary data.</text>
</comment>
<keyword evidence="1" id="KW-0418">Kinase</keyword>
<name>A0ABX0GSD5_9ACTN</name>
<dbReference type="InterPro" id="IPR027417">
    <property type="entry name" value="P-loop_NTPase"/>
</dbReference>
<evidence type="ECO:0000313" key="1">
    <source>
        <dbReference type="EMBL" id="NHC13418.1"/>
    </source>
</evidence>
<reference evidence="1 2" key="1">
    <citation type="submission" date="2020-03" db="EMBL/GenBank/DDBJ databases">
        <title>Two novel Motilibacter sp.</title>
        <authorList>
            <person name="Liu S."/>
        </authorList>
    </citation>
    <scope>NUCLEOTIDE SEQUENCE [LARGE SCALE GENOMIC DNA]</scope>
    <source>
        <strain evidence="1 2">E257</strain>
    </source>
</reference>
<dbReference type="InterPro" id="IPR050445">
    <property type="entry name" value="Bact_polysacc_biosynth/exp"/>
</dbReference>
<protein>
    <submittedName>
        <fullName evidence="1">CpsD/CapB family tyrosine-protein kinase</fullName>
    </submittedName>
</protein>
<gene>
    <name evidence="1" type="ORF">G9H71_06440</name>
</gene>
<keyword evidence="1" id="KW-0808">Transferase</keyword>
<evidence type="ECO:0000313" key="2">
    <source>
        <dbReference type="Proteomes" id="UP000800981"/>
    </source>
</evidence>
<organism evidence="1 2">
    <name type="scientific">Motilibacter deserti</name>
    <dbReference type="NCBI Taxonomy" id="2714956"/>
    <lineage>
        <taxon>Bacteria</taxon>
        <taxon>Bacillati</taxon>
        <taxon>Actinomycetota</taxon>
        <taxon>Actinomycetes</taxon>
        <taxon>Motilibacterales</taxon>
        <taxon>Motilibacteraceae</taxon>
        <taxon>Motilibacter</taxon>
    </lineage>
</organism>
<sequence>MTTTTAGAAPPSRPLLDRRALRQWPVVLGAAVLGAVAGVLLQLAQADTWTASTRIDMAPAQSLSSPDQTDRLIQAELLYLTGPAGAQALAAAVPDAADVALSARQVGLTDLLEVQATAPSRDAAEGAATAGARAVEEHVRQGVQERLTSLQQEFSDVSGRLAALPASGGSDDVRLERASLQAQYDALLASLAQARVAASSPQTQLVDGAAALVAQDSASPARGAALGGLLGAVVGLALVLVRRRVWRVDDAEDLEALNVRALGALPTSGSEAVDLAALRDRPAGDPVESAARQVAGRLLPVRGRVAPVAVVQALEAGASAAASSAALDIAVALARQGPTVLVCAADVYERRIGRWFNLTDDAYGLADLKLGQGALPPAAEILQPTGVSGLFLLPAGKPGPRAVDLAEDNVAGPLLQTLRDADLSVVVDAPSADRSVLVHRLAALAPAVALVALAGRTRVDVLERGIEDLTASGVDPAGVVVVGSAGARRIALGKHR</sequence>
<dbReference type="RefSeq" id="WP_166279784.1">
    <property type="nucleotide sequence ID" value="NZ_JAANNP010000002.1"/>
</dbReference>
<proteinExistence type="predicted"/>
<dbReference type="PANTHER" id="PTHR32309">
    <property type="entry name" value="TYROSINE-PROTEIN KINASE"/>
    <property type="match status" value="1"/>
</dbReference>
<dbReference type="GO" id="GO:0016301">
    <property type="term" value="F:kinase activity"/>
    <property type="evidence" value="ECO:0007669"/>
    <property type="project" value="UniProtKB-KW"/>
</dbReference>
<dbReference type="Proteomes" id="UP000800981">
    <property type="component" value="Unassembled WGS sequence"/>
</dbReference>